<dbReference type="InterPro" id="IPR032675">
    <property type="entry name" value="LRR_dom_sf"/>
</dbReference>
<reference evidence="1" key="2">
    <citation type="submission" date="2021-10" db="EMBL/GenBank/DDBJ databases">
        <title>Phylogenomics reveals ancestral predisposition of the termite-cultivated fungus Termitomyces towards a domesticated lifestyle.</title>
        <authorList>
            <person name="Auxier B."/>
            <person name="Grum-Grzhimaylo A."/>
            <person name="Cardenas M.E."/>
            <person name="Lodge J.D."/>
            <person name="Laessoe T."/>
            <person name="Pedersen O."/>
            <person name="Smith M.E."/>
            <person name="Kuyper T.W."/>
            <person name="Franco-Molano E.A."/>
            <person name="Baroni T.J."/>
            <person name="Aanen D.K."/>
        </authorList>
    </citation>
    <scope>NUCLEOTIDE SEQUENCE</scope>
    <source>
        <strain evidence="1">D49</strain>
    </source>
</reference>
<keyword evidence="2" id="KW-1185">Reference proteome</keyword>
<dbReference type="OrthoDB" id="3139399at2759"/>
<sequence>MELVKTWLARSKQFPLSIELVVEDAEFASHSHLQREIAQVLLLIIPEYKRWRNIRFNLSRDAHLSLANFPQDGAALLESVDINLDLPGIPDIAAEGALLSFPHYLQNIFHLSRRLHSLTWRGTHVNAPHYFDSFSQSLTDLTLDSRLAVSECLVILAMYPNLKKCALYNVCKASSKKYPFPVTTSLVTHNKLVCLRIEAAVRLSGLLERLKLPSLQVLTIAYIEPALRRGFSCGTQLAEMIARSSPPLEKLTLESFPFPEENLIQLLDSLDTLTTLHLDDERYHPPGFSDKIIFALGGRESGSDFTCPNLEVLKLRGSVASTDGTFAKMIRTRMEAAKSGSGAAQLKVVHVDFGRGPSVGFFRSSEHRVDAEYLKKLRKESGVQVRYFINYVDP</sequence>
<protein>
    <submittedName>
        <fullName evidence="1">Uncharacterized protein</fullName>
    </submittedName>
</protein>
<dbReference type="EMBL" id="JABCKI010005746">
    <property type="protein sequence ID" value="KAG5638757.1"/>
    <property type="molecule type" value="Genomic_DNA"/>
</dbReference>
<name>A0A9P7G1H5_9AGAR</name>
<dbReference type="Gene3D" id="3.80.10.10">
    <property type="entry name" value="Ribonuclease Inhibitor"/>
    <property type="match status" value="1"/>
</dbReference>
<evidence type="ECO:0000313" key="1">
    <source>
        <dbReference type="EMBL" id="KAG5638757.1"/>
    </source>
</evidence>
<dbReference type="SUPFAM" id="SSF52047">
    <property type="entry name" value="RNI-like"/>
    <property type="match status" value="1"/>
</dbReference>
<accession>A0A9P7G1H5</accession>
<evidence type="ECO:0000313" key="2">
    <source>
        <dbReference type="Proteomes" id="UP000717328"/>
    </source>
</evidence>
<comment type="caution">
    <text evidence="1">The sequence shown here is derived from an EMBL/GenBank/DDBJ whole genome shotgun (WGS) entry which is preliminary data.</text>
</comment>
<dbReference type="Proteomes" id="UP000717328">
    <property type="component" value="Unassembled WGS sequence"/>
</dbReference>
<reference evidence="1" key="1">
    <citation type="submission" date="2021-02" db="EMBL/GenBank/DDBJ databases">
        <authorList>
            <person name="Nieuwenhuis M."/>
            <person name="Van De Peppel L.J.J."/>
        </authorList>
    </citation>
    <scope>NUCLEOTIDE SEQUENCE</scope>
    <source>
        <strain evidence="1">D49</strain>
    </source>
</reference>
<dbReference type="AlphaFoldDB" id="A0A9P7G1H5"/>
<organism evidence="1 2">
    <name type="scientific">Sphagnurus paluster</name>
    <dbReference type="NCBI Taxonomy" id="117069"/>
    <lineage>
        <taxon>Eukaryota</taxon>
        <taxon>Fungi</taxon>
        <taxon>Dikarya</taxon>
        <taxon>Basidiomycota</taxon>
        <taxon>Agaricomycotina</taxon>
        <taxon>Agaricomycetes</taxon>
        <taxon>Agaricomycetidae</taxon>
        <taxon>Agaricales</taxon>
        <taxon>Tricholomatineae</taxon>
        <taxon>Lyophyllaceae</taxon>
        <taxon>Sphagnurus</taxon>
    </lineage>
</organism>
<proteinExistence type="predicted"/>
<gene>
    <name evidence="1" type="ORF">H0H81_010379</name>
</gene>